<keyword evidence="5 6" id="KW-0961">Cell wall biogenesis/degradation</keyword>
<protein>
    <submittedName>
        <fullName evidence="9">Murein L,D-transpeptidase</fullName>
    </submittedName>
</protein>
<name>A0A563E5W4_9MICO</name>
<feature type="active site" description="Nucleophile" evidence="6">
    <location>
        <position position="265"/>
    </location>
</feature>
<organism evidence="9 10">
    <name type="scientific">Leekyejoonella antrihumi</name>
    <dbReference type="NCBI Taxonomy" id="1660198"/>
    <lineage>
        <taxon>Bacteria</taxon>
        <taxon>Bacillati</taxon>
        <taxon>Actinomycetota</taxon>
        <taxon>Actinomycetes</taxon>
        <taxon>Micrococcales</taxon>
        <taxon>Dermacoccaceae</taxon>
        <taxon>Leekyejoonella</taxon>
    </lineage>
</organism>
<dbReference type="Proteomes" id="UP000320244">
    <property type="component" value="Unassembled WGS sequence"/>
</dbReference>
<comment type="pathway">
    <text evidence="1 6">Cell wall biogenesis; peptidoglycan biosynthesis.</text>
</comment>
<proteinExistence type="predicted"/>
<dbReference type="GO" id="GO:0071555">
    <property type="term" value="P:cell wall organization"/>
    <property type="evidence" value="ECO:0007669"/>
    <property type="project" value="UniProtKB-UniRule"/>
</dbReference>
<comment type="caution">
    <text evidence="9">The sequence shown here is derived from an EMBL/GenBank/DDBJ whole genome shotgun (WGS) entry which is preliminary data.</text>
</comment>
<keyword evidence="7" id="KW-0812">Transmembrane</keyword>
<feature type="active site" description="Proton donor/acceptor" evidence="6">
    <location>
        <position position="249"/>
    </location>
</feature>
<evidence type="ECO:0000313" key="10">
    <source>
        <dbReference type="Proteomes" id="UP000320244"/>
    </source>
</evidence>
<dbReference type="GO" id="GO:0008360">
    <property type="term" value="P:regulation of cell shape"/>
    <property type="evidence" value="ECO:0007669"/>
    <property type="project" value="UniProtKB-UniRule"/>
</dbReference>
<evidence type="ECO:0000256" key="4">
    <source>
        <dbReference type="ARBA" id="ARBA00022984"/>
    </source>
</evidence>
<evidence type="ECO:0000256" key="3">
    <source>
        <dbReference type="ARBA" id="ARBA00022960"/>
    </source>
</evidence>
<keyword evidence="7" id="KW-1133">Transmembrane helix</keyword>
<dbReference type="GO" id="GO:0016740">
    <property type="term" value="F:transferase activity"/>
    <property type="evidence" value="ECO:0007669"/>
    <property type="project" value="UniProtKB-KW"/>
</dbReference>
<gene>
    <name evidence="9" type="ORF">FGL98_04260</name>
</gene>
<keyword evidence="4 6" id="KW-0573">Peptidoglycan synthesis</keyword>
<evidence type="ECO:0000256" key="6">
    <source>
        <dbReference type="PROSITE-ProRule" id="PRU01373"/>
    </source>
</evidence>
<dbReference type="PROSITE" id="PS51257">
    <property type="entry name" value="PROKAR_LIPOPROTEIN"/>
    <property type="match status" value="1"/>
</dbReference>
<dbReference type="InterPro" id="IPR038063">
    <property type="entry name" value="Transpep_catalytic_dom"/>
</dbReference>
<dbReference type="EMBL" id="VCQV01000004">
    <property type="protein sequence ID" value="TWP37930.1"/>
    <property type="molecule type" value="Genomic_DNA"/>
</dbReference>
<evidence type="ECO:0000259" key="8">
    <source>
        <dbReference type="PROSITE" id="PS52029"/>
    </source>
</evidence>
<evidence type="ECO:0000256" key="2">
    <source>
        <dbReference type="ARBA" id="ARBA00022679"/>
    </source>
</evidence>
<keyword evidence="2" id="KW-0808">Transferase</keyword>
<evidence type="ECO:0000256" key="5">
    <source>
        <dbReference type="ARBA" id="ARBA00023316"/>
    </source>
</evidence>
<dbReference type="Gene3D" id="2.40.440.10">
    <property type="entry name" value="L,D-transpeptidase catalytic domain-like"/>
    <property type="match status" value="1"/>
</dbReference>
<evidence type="ECO:0000256" key="7">
    <source>
        <dbReference type="SAM" id="Phobius"/>
    </source>
</evidence>
<dbReference type="InterPro" id="IPR005490">
    <property type="entry name" value="LD_TPept_cat_dom"/>
</dbReference>
<dbReference type="PROSITE" id="PS52029">
    <property type="entry name" value="LD_TPASE"/>
    <property type="match status" value="1"/>
</dbReference>
<dbReference type="UniPathway" id="UPA00219"/>
<reference evidence="9 10" key="1">
    <citation type="submission" date="2019-05" db="EMBL/GenBank/DDBJ databases">
        <authorList>
            <person name="Lee S.D."/>
        </authorList>
    </citation>
    <scope>NUCLEOTIDE SEQUENCE [LARGE SCALE GENOMIC DNA]</scope>
    <source>
        <strain evidence="9 10">C5-26</strain>
    </source>
</reference>
<evidence type="ECO:0000256" key="1">
    <source>
        <dbReference type="ARBA" id="ARBA00004752"/>
    </source>
</evidence>
<dbReference type="OrthoDB" id="5243103at2"/>
<accession>A0A563E5W4</accession>
<keyword evidence="3 6" id="KW-0133">Cell shape</keyword>
<dbReference type="GO" id="GO:0009252">
    <property type="term" value="P:peptidoglycan biosynthetic process"/>
    <property type="evidence" value="ECO:0007669"/>
    <property type="project" value="UniProtKB-UniPathway"/>
</dbReference>
<dbReference type="CDD" id="cd16913">
    <property type="entry name" value="YkuD_like"/>
    <property type="match status" value="1"/>
</dbReference>
<feature type="domain" description="L,D-TPase catalytic" evidence="8">
    <location>
        <begin position="170"/>
        <end position="288"/>
    </location>
</feature>
<dbReference type="Pfam" id="PF03734">
    <property type="entry name" value="YkuD"/>
    <property type="match status" value="1"/>
</dbReference>
<dbReference type="RefSeq" id="WP_146315500.1">
    <property type="nucleotide sequence ID" value="NZ_VCQV01000004.1"/>
</dbReference>
<sequence length="289" mass="29723">MPAHRLNGRGLARSIGTTVLGVACGFLLIALGVVLAIKFFGGGSSHPEAAQTRLSAPAPAARHIAIPSVSVATLAKLPRATTMTTVKGAPVNESAPSGGEVVQIQTNIAGFAKPGANPITVIPSKQIGDQTWLPIIGRDANWIHVRLPSRPDGATAWIPGDGLRTARTDWAVKIALKQGTMTVTKGGKIMGEWTVGQGQSATPTPTGQTFLLAGFVDPTQTFSPVIYALGTHSRTLDTFGGGPGTVAVHGWPTKAGREGKVSHGCVRVPAGALSTFKKLPSGTPIDITA</sequence>
<evidence type="ECO:0000313" key="9">
    <source>
        <dbReference type="EMBL" id="TWP37930.1"/>
    </source>
</evidence>
<dbReference type="SUPFAM" id="SSF141523">
    <property type="entry name" value="L,D-transpeptidase catalytic domain-like"/>
    <property type="match status" value="1"/>
</dbReference>
<keyword evidence="7" id="KW-0472">Membrane</keyword>
<reference evidence="9 10" key="2">
    <citation type="submission" date="2019-08" db="EMBL/GenBank/DDBJ databases">
        <title>Jejuicoccus antrihumi gen. nov., sp. nov., a new member of the family Dermacoccaceae isolated from a cave.</title>
        <authorList>
            <person name="Schumann P."/>
            <person name="Kim I.S."/>
        </authorList>
    </citation>
    <scope>NUCLEOTIDE SEQUENCE [LARGE SCALE GENOMIC DNA]</scope>
    <source>
        <strain evidence="9 10">C5-26</strain>
    </source>
</reference>
<feature type="transmembrane region" description="Helical" evidence="7">
    <location>
        <begin position="15"/>
        <end position="37"/>
    </location>
</feature>
<dbReference type="AlphaFoldDB" id="A0A563E5W4"/>
<keyword evidence="10" id="KW-1185">Reference proteome</keyword>